<dbReference type="SUPFAM" id="SSF103473">
    <property type="entry name" value="MFS general substrate transporter"/>
    <property type="match status" value="1"/>
</dbReference>
<organism evidence="9 10">
    <name type="scientific">Kitasatospora setae (strain ATCC 33774 / DSM 43861 / JCM 3304 / KCC A-0304 / NBRC 14216 / KM-6054)</name>
    <name type="common">Streptomyces setae</name>
    <dbReference type="NCBI Taxonomy" id="452652"/>
    <lineage>
        <taxon>Bacteria</taxon>
        <taxon>Bacillati</taxon>
        <taxon>Actinomycetota</taxon>
        <taxon>Actinomycetes</taxon>
        <taxon>Kitasatosporales</taxon>
        <taxon>Streptomycetaceae</taxon>
        <taxon>Kitasatospora</taxon>
    </lineage>
</organism>
<evidence type="ECO:0000256" key="2">
    <source>
        <dbReference type="ARBA" id="ARBA00022448"/>
    </source>
</evidence>
<feature type="transmembrane region" description="Helical" evidence="8">
    <location>
        <begin position="88"/>
        <end position="110"/>
    </location>
</feature>
<dbReference type="HOGENOM" id="CLU_001265_60_5_11"/>
<dbReference type="InterPro" id="IPR011701">
    <property type="entry name" value="MFS"/>
</dbReference>
<feature type="compositionally biased region" description="Pro residues" evidence="7">
    <location>
        <begin position="19"/>
        <end position="28"/>
    </location>
</feature>
<proteinExistence type="predicted"/>
<keyword evidence="2" id="KW-0813">Transport</keyword>
<feature type="transmembrane region" description="Helical" evidence="8">
    <location>
        <begin position="254"/>
        <end position="279"/>
    </location>
</feature>
<dbReference type="InterPro" id="IPR036259">
    <property type="entry name" value="MFS_trans_sf"/>
</dbReference>
<dbReference type="EMBL" id="AP010968">
    <property type="protein sequence ID" value="BAJ27198.1"/>
    <property type="molecule type" value="Genomic_DNA"/>
</dbReference>
<dbReference type="Proteomes" id="UP000007076">
    <property type="component" value="Chromosome"/>
</dbReference>
<dbReference type="AlphaFoldDB" id="E4N7L7"/>
<sequence>MPNAQEQHVSQTGTLSPDTPSPDAPSPDAPSHRKSHAPDRRPWLVRRGLLLEPGPRRRLALGGFVNQLGTAAFLATAPLYALRVIGLPIGQVGLGLGIAGLVGLLAGPPVGHLADRRGPRGVFLASLLVQAAAMLSLLFAHSFVAFVLSVAVTDLAGASGGAARGPMIRRFGGDEVPRFRSYLRSTAFLASTFGALAAGVVIQLDSGSAYRALIVANALTFLGCAAVVRGVPALEPLPAPTASNRWIALRDRPYLAFVVLDGILWIQGEVVTYALPLWVVLHTQAPRWFTGVALAVNTVMVVVLQVRTSRGVSGGRVAARATRRAGLAFLVGMAVIATAAGLPGWAAAAVMAAGVAVHTAGALWHAAGSLELRFRLAPAHAQGQYSGVFGLGMGLCYTVAPGLLGLLCLGWGGPGWLVMGGVFVAAGLAMPLVVRWAGKSRELAA</sequence>
<dbReference type="STRING" id="452652.KSE_13700"/>
<name>E4N7L7_KITSK</name>
<dbReference type="Gene3D" id="1.20.1250.20">
    <property type="entry name" value="MFS general substrate transporter like domains"/>
    <property type="match status" value="1"/>
</dbReference>
<feature type="transmembrane region" description="Helical" evidence="8">
    <location>
        <begin position="59"/>
        <end position="82"/>
    </location>
</feature>
<evidence type="ECO:0000256" key="6">
    <source>
        <dbReference type="ARBA" id="ARBA00023136"/>
    </source>
</evidence>
<dbReference type="PATRIC" id="fig|452652.3.peg.1366"/>
<evidence type="ECO:0000256" key="8">
    <source>
        <dbReference type="SAM" id="Phobius"/>
    </source>
</evidence>
<feature type="transmembrane region" description="Helical" evidence="8">
    <location>
        <begin position="325"/>
        <end position="342"/>
    </location>
</feature>
<keyword evidence="3" id="KW-1003">Cell membrane</keyword>
<dbReference type="PANTHER" id="PTHR23517">
    <property type="entry name" value="RESISTANCE PROTEIN MDTM, PUTATIVE-RELATED-RELATED"/>
    <property type="match status" value="1"/>
</dbReference>
<evidence type="ECO:0000313" key="10">
    <source>
        <dbReference type="Proteomes" id="UP000007076"/>
    </source>
</evidence>
<keyword evidence="6 8" id="KW-0472">Membrane</keyword>
<evidence type="ECO:0000256" key="1">
    <source>
        <dbReference type="ARBA" id="ARBA00004651"/>
    </source>
</evidence>
<gene>
    <name evidence="9" type="ordered locus">KSE_13700</name>
</gene>
<feature type="transmembrane region" description="Helical" evidence="8">
    <location>
        <begin position="186"/>
        <end position="204"/>
    </location>
</feature>
<reference evidence="9 10" key="1">
    <citation type="journal article" date="2010" name="DNA Res.">
        <title>Genome sequence of Kitasatospora setae NBRC 14216T: an evolutionary snapshot of the family Streptomycetaceae.</title>
        <authorList>
            <person name="Ichikawa N."/>
            <person name="Oguchi A."/>
            <person name="Ikeda H."/>
            <person name="Ishikawa J."/>
            <person name="Kitani S."/>
            <person name="Watanabe Y."/>
            <person name="Nakamura S."/>
            <person name="Katano Y."/>
            <person name="Kishi E."/>
            <person name="Sasagawa M."/>
            <person name="Ankai A."/>
            <person name="Fukui S."/>
            <person name="Hashimoto Y."/>
            <person name="Kamata S."/>
            <person name="Otoguro M."/>
            <person name="Tanikawa S."/>
            <person name="Nihira T."/>
            <person name="Horinouchi S."/>
            <person name="Ohnishi Y."/>
            <person name="Hayakawa M."/>
            <person name="Kuzuyama T."/>
            <person name="Arisawa A."/>
            <person name="Nomoto F."/>
            <person name="Miura H."/>
            <person name="Takahashi Y."/>
            <person name="Fujita N."/>
        </authorList>
    </citation>
    <scope>NUCLEOTIDE SEQUENCE [LARGE SCALE GENOMIC DNA]</scope>
    <source>
        <strain evidence="10">ATCC 33774 / DSM 43861 / JCM 3304 / KCC A-0304 / NBRC 14216 / KM-6054</strain>
    </source>
</reference>
<feature type="transmembrane region" description="Helical" evidence="8">
    <location>
        <begin position="210"/>
        <end position="234"/>
    </location>
</feature>
<accession>E4N7L7</accession>
<dbReference type="KEGG" id="ksk:KSE_13700"/>
<feature type="transmembrane region" description="Helical" evidence="8">
    <location>
        <begin position="418"/>
        <end position="438"/>
    </location>
</feature>
<dbReference type="GO" id="GO:0005886">
    <property type="term" value="C:plasma membrane"/>
    <property type="evidence" value="ECO:0007669"/>
    <property type="project" value="UniProtKB-SubCell"/>
</dbReference>
<evidence type="ECO:0000256" key="5">
    <source>
        <dbReference type="ARBA" id="ARBA00022989"/>
    </source>
</evidence>
<feature type="transmembrane region" description="Helical" evidence="8">
    <location>
        <begin position="146"/>
        <end position="165"/>
    </location>
</feature>
<evidence type="ECO:0000256" key="4">
    <source>
        <dbReference type="ARBA" id="ARBA00022692"/>
    </source>
</evidence>
<dbReference type="PANTHER" id="PTHR23517:SF2">
    <property type="entry name" value="MULTIDRUG RESISTANCE PROTEIN MDTH"/>
    <property type="match status" value="1"/>
</dbReference>
<feature type="compositionally biased region" description="Polar residues" evidence="7">
    <location>
        <begin position="1"/>
        <end position="15"/>
    </location>
</feature>
<evidence type="ECO:0000256" key="3">
    <source>
        <dbReference type="ARBA" id="ARBA00022475"/>
    </source>
</evidence>
<feature type="transmembrane region" description="Helical" evidence="8">
    <location>
        <begin position="348"/>
        <end position="367"/>
    </location>
</feature>
<keyword evidence="10" id="KW-1185">Reference proteome</keyword>
<dbReference type="InterPro" id="IPR050171">
    <property type="entry name" value="MFS_Transporters"/>
</dbReference>
<keyword evidence="5 8" id="KW-1133">Transmembrane helix</keyword>
<feature type="transmembrane region" description="Helical" evidence="8">
    <location>
        <begin position="285"/>
        <end position="304"/>
    </location>
</feature>
<evidence type="ECO:0000256" key="7">
    <source>
        <dbReference type="SAM" id="MobiDB-lite"/>
    </source>
</evidence>
<feature type="region of interest" description="Disordered" evidence="7">
    <location>
        <begin position="1"/>
        <end position="38"/>
    </location>
</feature>
<feature type="transmembrane region" description="Helical" evidence="8">
    <location>
        <begin position="388"/>
        <end position="412"/>
    </location>
</feature>
<feature type="transmembrane region" description="Helical" evidence="8">
    <location>
        <begin position="122"/>
        <end position="140"/>
    </location>
</feature>
<keyword evidence="4 8" id="KW-0812">Transmembrane</keyword>
<dbReference type="Pfam" id="PF07690">
    <property type="entry name" value="MFS_1"/>
    <property type="match status" value="1"/>
</dbReference>
<protein>
    <submittedName>
        <fullName evidence="9">Putative major facilitator superfamily transporter</fullName>
    </submittedName>
</protein>
<evidence type="ECO:0000313" key="9">
    <source>
        <dbReference type="EMBL" id="BAJ27198.1"/>
    </source>
</evidence>
<comment type="subcellular location">
    <subcellularLocation>
        <location evidence="1">Cell membrane</location>
        <topology evidence="1">Multi-pass membrane protein</topology>
    </subcellularLocation>
</comment>
<dbReference type="GO" id="GO:0022857">
    <property type="term" value="F:transmembrane transporter activity"/>
    <property type="evidence" value="ECO:0007669"/>
    <property type="project" value="InterPro"/>
</dbReference>
<dbReference type="eggNOG" id="COG0477">
    <property type="taxonomic scope" value="Bacteria"/>
</dbReference>